<organism evidence="2 3">
    <name type="scientific">Streptomyces violaceolatus</name>
    <dbReference type="NCBI Taxonomy" id="67378"/>
    <lineage>
        <taxon>Bacteria</taxon>
        <taxon>Bacillati</taxon>
        <taxon>Actinomycetota</taxon>
        <taxon>Actinomycetes</taxon>
        <taxon>Kitasatosporales</taxon>
        <taxon>Streptomycetaceae</taxon>
        <taxon>Streptomyces</taxon>
        <taxon>Streptomyces violaceoruber group</taxon>
    </lineage>
</organism>
<dbReference type="SUPFAM" id="SSF51338">
    <property type="entry name" value="Composite domain of metallo-dependent hydrolases"/>
    <property type="match status" value="1"/>
</dbReference>
<comment type="caution">
    <text evidence="2">The sequence shown here is derived from an EMBL/GenBank/DDBJ whole genome shotgun (WGS) entry which is preliminary data.</text>
</comment>
<reference evidence="2 3" key="1">
    <citation type="journal article" date="2019" name="Int. J. Syst. Evol. Microbiol.">
        <title>The Global Catalogue of Microorganisms (GCM) 10K type strain sequencing project: providing services to taxonomists for standard genome sequencing and annotation.</title>
        <authorList>
            <consortium name="The Broad Institute Genomics Platform"/>
            <consortium name="The Broad Institute Genome Sequencing Center for Infectious Disease"/>
            <person name="Wu L."/>
            <person name="Ma J."/>
        </authorList>
    </citation>
    <scope>NUCLEOTIDE SEQUENCE [LARGE SCALE GENOMIC DNA]</scope>
    <source>
        <strain evidence="2 3">JCM 4531</strain>
    </source>
</reference>
<dbReference type="EMBL" id="BAAASK010000021">
    <property type="protein sequence ID" value="GAA2695397.1"/>
    <property type="molecule type" value="Genomic_DNA"/>
</dbReference>
<gene>
    <name evidence="2" type="ORF">GCM10010310_56920</name>
</gene>
<dbReference type="PANTHER" id="PTHR43135:SF3">
    <property type="entry name" value="ALPHA-D-RIBOSE 1-METHYLPHOSPHONATE 5-TRIPHOSPHATE DIPHOSPHATASE"/>
    <property type="match status" value="1"/>
</dbReference>
<proteinExistence type="predicted"/>
<sequence>MTATHITNARIFDGAQPLDATTLTLEGGVVTAVGAPDAPRDAEVVDAQGGFLLPGLIDSHVHTSVDSLRQALRFGVTTELEMQGYWTPEQRTEVGDDDTLADVRSALIAMMAKGGHPSELMKNLGEHDPAAGEHEGWQMPSVGTPDEARAHVQAFAEAGADYIKVMIEEGTTMGHPGLPMIDPKTIEAGVDEAHRLGLKVVAHAITLAATRQALDAGVDGLAHLFVDQRADDSVVEALRDADVFVTPCMTVSSSLMGRTAAHLADDPRVADRLSQPWLDTLRGSFNSYPQGTFQHVLDSVAALHAAGVDLLAGTDASVPVPSHGGVAHGASVHDELALLVRAGLSPRAALAAATSVPARRFGLGDRGRIAPGLRADLLLVDGDPLDAISHTLDISAIWRRGVRQS</sequence>
<evidence type="ECO:0000313" key="3">
    <source>
        <dbReference type="Proteomes" id="UP001499989"/>
    </source>
</evidence>
<dbReference type="InterPro" id="IPR032466">
    <property type="entry name" value="Metal_Hydrolase"/>
</dbReference>
<keyword evidence="3" id="KW-1185">Reference proteome</keyword>
<dbReference type="InterPro" id="IPR006680">
    <property type="entry name" value="Amidohydro-rel"/>
</dbReference>
<dbReference type="Gene3D" id="3.40.50.10910">
    <property type="entry name" value="Amidohydrolase"/>
    <property type="match status" value="1"/>
</dbReference>
<dbReference type="Gene3D" id="2.30.40.10">
    <property type="entry name" value="Urease, subunit C, domain 1"/>
    <property type="match status" value="1"/>
</dbReference>
<dbReference type="RefSeq" id="WP_319123319.1">
    <property type="nucleotide sequence ID" value="NZ_BAAASK010000021.1"/>
</dbReference>
<dbReference type="Gene3D" id="3.30.110.90">
    <property type="entry name" value="Amidohydrolase"/>
    <property type="match status" value="1"/>
</dbReference>
<accession>A0ABN3T7W6</accession>
<dbReference type="InterPro" id="IPR011059">
    <property type="entry name" value="Metal-dep_hydrolase_composite"/>
</dbReference>
<evidence type="ECO:0000259" key="1">
    <source>
        <dbReference type="Pfam" id="PF01979"/>
    </source>
</evidence>
<dbReference type="Gene3D" id="1.20.58.520">
    <property type="entry name" value="Amidohydrolase"/>
    <property type="match status" value="1"/>
</dbReference>
<dbReference type="InterPro" id="IPR051781">
    <property type="entry name" value="Metallo-dep_Hydrolase"/>
</dbReference>
<dbReference type="Pfam" id="PF01979">
    <property type="entry name" value="Amidohydro_1"/>
    <property type="match status" value="1"/>
</dbReference>
<dbReference type="SUPFAM" id="SSF51556">
    <property type="entry name" value="Metallo-dependent hydrolases"/>
    <property type="match status" value="1"/>
</dbReference>
<protein>
    <submittedName>
        <fullName evidence="2">Amidohydrolase family protein</fullName>
    </submittedName>
</protein>
<dbReference type="Proteomes" id="UP001499989">
    <property type="component" value="Unassembled WGS sequence"/>
</dbReference>
<dbReference type="PANTHER" id="PTHR43135">
    <property type="entry name" value="ALPHA-D-RIBOSE 1-METHYLPHOSPHONATE 5-TRIPHOSPHATE DIPHOSPHATASE"/>
    <property type="match status" value="1"/>
</dbReference>
<evidence type="ECO:0000313" key="2">
    <source>
        <dbReference type="EMBL" id="GAA2695397.1"/>
    </source>
</evidence>
<name>A0ABN3T7W6_9ACTN</name>
<feature type="domain" description="Amidohydrolase-related" evidence="1">
    <location>
        <begin position="51"/>
        <end position="389"/>
    </location>
</feature>